<feature type="domain" description="Glycosyltransferase 2-like" evidence="1">
    <location>
        <begin position="5"/>
        <end position="160"/>
    </location>
</feature>
<dbReference type="Gene3D" id="3.90.550.10">
    <property type="entry name" value="Spore Coat Polysaccharide Biosynthesis Protein SpsA, Chain A"/>
    <property type="match status" value="1"/>
</dbReference>
<comment type="caution">
    <text evidence="2">The sequence shown here is derived from an EMBL/GenBank/DDBJ whole genome shotgun (WGS) entry which is preliminary data.</text>
</comment>
<dbReference type="Proteomes" id="UP000176778">
    <property type="component" value="Unassembled WGS sequence"/>
</dbReference>
<dbReference type="EMBL" id="MGFR01000005">
    <property type="protein sequence ID" value="OGM09393.1"/>
    <property type="molecule type" value="Genomic_DNA"/>
</dbReference>
<dbReference type="Pfam" id="PF00535">
    <property type="entry name" value="Glycos_transf_2"/>
    <property type="match status" value="1"/>
</dbReference>
<name>A0A1F7X3D7_9BACT</name>
<dbReference type="PANTHER" id="PTHR48090">
    <property type="entry name" value="UNDECAPRENYL-PHOSPHATE 4-DEOXY-4-FORMAMIDO-L-ARABINOSE TRANSFERASE-RELATED"/>
    <property type="match status" value="1"/>
</dbReference>
<evidence type="ECO:0000313" key="2">
    <source>
        <dbReference type="EMBL" id="OGM09393.1"/>
    </source>
</evidence>
<evidence type="ECO:0000313" key="3">
    <source>
        <dbReference type="Proteomes" id="UP000176778"/>
    </source>
</evidence>
<sequence>MRIFIVIPAHNEAKRIGAVLADAVKTKLPIVVVDDGSTDKTCEVAKKFKVTLLRHRINLGKGSALKTGCEAAFSMGAQAVVFLDSDGQHKIEDLPKFIRALNTGKYDIVFGSRNLNMGVPIERYVGNKLASILVNLLFNIYVSDLICGYRGLTKRAFQKLDWESTGYGVETETVVKCGRLGLTHCEVPVATVYYDKFKGVSILDALGILLDVFRWRLKR</sequence>
<dbReference type="PANTHER" id="PTHR48090:SF7">
    <property type="entry name" value="RFBJ PROTEIN"/>
    <property type="match status" value="1"/>
</dbReference>
<protein>
    <recommendedName>
        <fullName evidence="1">Glycosyltransferase 2-like domain-containing protein</fullName>
    </recommendedName>
</protein>
<accession>A0A1F7X3D7</accession>
<dbReference type="SUPFAM" id="SSF53448">
    <property type="entry name" value="Nucleotide-diphospho-sugar transferases"/>
    <property type="match status" value="1"/>
</dbReference>
<reference evidence="2 3" key="1">
    <citation type="journal article" date="2016" name="Nat. Commun.">
        <title>Thousands of microbial genomes shed light on interconnected biogeochemical processes in an aquifer system.</title>
        <authorList>
            <person name="Anantharaman K."/>
            <person name="Brown C.T."/>
            <person name="Hug L.A."/>
            <person name="Sharon I."/>
            <person name="Castelle C.J."/>
            <person name="Probst A.J."/>
            <person name="Thomas B.C."/>
            <person name="Singh A."/>
            <person name="Wilkins M.J."/>
            <person name="Karaoz U."/>
            <person name="Brodie E.L."/>
            <person name="Williams K.H."/>
            <person name="Hubbard S.S."/>
            <person name="Banfield J.F."/>
        </authorList>
    </citation>
    <scope>NUCLEOTIDE SEQUENCE [LARGE SCALE GENOMIC DNA]</scope>
</reference>
<dbReference type="CDD" id="cd04179">
    <property type="entry name" value="DPM_DPG-synthase_like"/>
    <property type="match status" value="1"/>
</dbReference>
<gene>
    <name evidence="2" type="ORF">A2Y68_00270</name>
</gene>
<evidence type="ECO:0000259" key="1">
    <source>
        <dbReference type="Pfam" id="PF00535"/>
    </source>
</evidence>
<proteinExistence type="predicted"/>
<dbReference type="InterPro" id="IPR001173">
    <property type="entry name" value="Glyco_trans_2-like"/>
</dbReference>
<dbReference type="AlphaFoldDB" id="A0A1F7X3D7"/>
<dbReference type="STRING" id="1802479.A2Y68_00270"/>
<organism evidence="2 3">
    <name type="scientific">Candidatus Woesebacteria bacterium RBG_13_46_13</name>
    <dbReference type="NCBI Taxonomy" id="1802479"/>
    <lineage>
        <taxon>Bacteria</taxon>
        <taxon>Candidatus Woeseibacteriota</taxon>
    </lineage>
</organism>
<dbReference type="InterPro" id="IPR029044">
    <property type="entry name" value="Nucleotide-diphossugar_trans"/>
</dbReference>
<dbReference type="InterPro" id="IPR050256">
    <property type="entry name" value="Glycosyltransferase_2"/>
</dbReference>